<feature type="coiled-coil region" evidence="3">
    <location>
        <begin position="167"/>
        <end position="232"/>
    </location>
</feature>
<reference evidence="9 10" key="1">
    <citation type="journal article" date="2013" name="Mar. Genomics">
        <title>Expression of sulfatases in Rhodopirellula baltica and the diversity of sulfatases in the genus Rhodopirellula.</title>
        <authorList>
            <person name="Wegner C.E."/>
            <person name="Richter-Heitmann T."/>
            <person name="Klindworth A."/>
            <person name="Klockow C."/>
            <person name="Richter M."/>
            <person name="Achstetter T."/>
            <person name="Glockner F.O."/>
            <person name="Harder J."/>
        </authorList>
    </citation>
    <scope>NUCLEOTIDE SEQUENCE [LARGE SCALE GENOMIC DNA]</scope>
    <source>
        <strain evidence="9 10">SM1</strain>
    </source>
</reference>
<keyword evidence="3" id="KW-0175">Coiled coil</keyword>
<dbReference type="PANTHER" id="PTHR30158">
    <property type="entry name" value="ACRA/E-RELATED COMPONENT OF DRUG EFFLUX TRANSPORTER"/>
    <property type="match status" value="1"/>
</dbReference>
<comment type="similarity">
    <text evidence="2">Belongs to the membrane fusion protein (MFP) (TC 8.A.1) family.</text>
</comment>
<dbReference type="Pfam" id="PF25944">
    <property type="entry name" value="Beta-barrel_RND"/>
    <property type="match status" value="1"/>
</dbReference>
<dbReference type="InterPro" id="IPR006143">
    <property type="entry name" value="RND_pump_MFP"/>
</dbReference>
<dbReference type="Gene3D" id="2.40.30.170">
    <property type="match status" value="1"/>
</dbReference>
<feature type="domain" description="Multidrug resistance protein MdtA-like barrel-sandwich hybrid" evidence="6">
    <location>
        <begin position="139"/>
        <end position="263"/>
    </location>
</feature>
<evidence type="ECO:0000313" key="9">
    <source>
        <dbReference type="EMBL" id="EMI15286.1"/>
    </source>
</evidence>
<dbReference type="InterPro" id="IPR058627">
    <property type="entry name" value="MdtA-like_C"/>
</dbReference>
<dbReference type="InterPro" id="IPR058626">
    <property type="entry name" value="MdtA-like_b-barrel"/>
</dbReference>
<dbReference type="PATRIC" id="fig|1265738.3.peg.7783"/>
<dbReference type="GO" id="GO:0046677">
    <property type="term" value="P:response to antibiotic"/>
    <property type="evidence" value="ECO:0007669"/>
    <property type="project" value="TreeGrafter"/>
</dbReference>
<organism evidence="9 10">
    <name type="scientific">Rhodopirellula maiorica SM1</name>
    <dbReference type="NCBI Taxonomy" id="1265738"/>
    <lineage>
        <taxon>Bacteria</taxon>
        <taxon>Pseudomonadati</taxon>
        <taxon>Planctomycetota</taxon>
        <taxon>Planctomycetia</taxon>
        <taxon>Pirellulales</taxon>
        <taxon>Pirellulaceae</taxon>
        <taxon>Novipirellula</taxon>
    </lineage>
</organism>
<dbReference type="Pfam" id="PF25967">
    <property type="entry name" value="RND-MFP_C"/>
    <property type="match status" value="1"/>
</dbReference>
<evidence type="ECO:0000256" key="1">
    <source>
        <dbReference type="ARBA" id="ARBA00004196"/>
    </source>
</evidence>
<dbReference type="GO" id="GO:0030313">
    <property type="term" value="C:cell envelope"/>
    <property type="evidence" value="ECO:0007669"/>
    <property type="project" value="UniProtKB-SubCell"/>
</dbReference>
<dbReference type="Gene3D" id="1.10.287.470">
    <property type="entry name" value="Helix hairpin bin"/>
    <property type="match status" value="1"/>
</dbReference>
<comment type="subcellular location">
    <subcellularLocation>
        <location evidence="1">Cell envelope</location>
    </subcellularLocation>
</comment>
<feature type="domain" description="Multidrug resistance protein MdtA-like alpha-helical hairpin" evidence="5">
    <location>
        <begin position="167"/>
        <end position="236"/>
    </location>
</feature>
<feature type="compositionally biased region" description="Polar residues" evidence="4">
    <location>
        <begin position="111"/>
        <end position="132"/>
    </location>
</feature>
<dbReference type="Pfam" id="PF25917">
    <property type="entry name" value="BSH_RND"/>
    <property type="match status" value="1"/>
</dbReference>
<dbReference type="GO" id="GO:0005886">
    <property type="term" value="C:plasma membrane"/>
    <property type="evidence" value="ECO:0007669"/>
    <property type="project" value="TreeGrafter"/>
</dbReference>
<feature type="region of interest" description="Disordered" evidence="4">
    <location>
        <begin position="94"/>
        <end position="143"/>
    </location>
</feature>
<dbReference type="InterPro" id="IPR058624">
    <property type="entry name" value="MdtA-like_HH"/>
</dbReference>
<feature type="domain" description="Multidrug resistance protein MdtA-like C-terminal permuted SH3" evidence="8">
    <location>
        <begin position="366"/>
        <end position="427"/>
    </location>
</feature>
<evidence type="ECO:0000256" key="3">
    <source>
        <dbReference type="SAM" id="Coils"/>
    </source>
</evidence>
<dbReference type="Gene3D" id="2.40.420.20">
    <property type="match status" value="1"/>
</dbReference>
<dbReference type="EMBL" id="ANOG01001124">
    <property type="protein sequence ID" value="EMI15286.1"/>
    <property type="molecule type" value="Genomic_DNA"/>
</dbReference>
<dbReference type="GO" id="GO:0022857">
    <property type="term" value="F:transmembrane transporter activity"/>
    <property type="evidence" value="ECO:0007669"/>
    <property type="project" value="InterPro"/>
</dbReference>
<gene>
    <name evidence="9" type="ORF">RMSM_07795</name>
</gene>
<dbReference type="Pfam" id="PF25876">
    <property type="entry name" value="HH_MFP_RND"/>
    <property type="match status" value="1"/>
</dbReference>
<keyword evidence="10" id="KW-1185">Reference proteome</keyword>
<evidence type="ECO:0000259" key="6">
    <source>
        <dbReference type="Pfam" id="PF25917"/>
    </source>
</evidence>
<dbReference type="InterPro" id="IPR058625">
    <property type="entry name" value="MdtA-like_BSH"/>
</dbReference>
<dbReference type="NCBIfam" id="TIGR01730">
    <property type="entry name" value="RND_mfp"/>
    <property type="match status" value="1"/>
</dbReference>
<evidence type="ECO:0000256" key="4">
    <source>
        <dbReference type="SAM" id="MobiDB-lite"/>
    </source>
</evidence>
<proteinExistence type="inferred from homology"/>
<comment type="caution">
    <text evidence="9">The sequence shown here is derived from an EMBL/GenBank/DDBJ whole genome shotgun (WGS) entry which is preliminary data.</text>
</comment>
<feature type="domain" description="Multidrug resistance protein MdtA-like beta-barrel" evidence="7">
    <location>
        <begin position="272"/>
        <end position="358"/>
    </location>
</feature>
<dbReference type="PANTHER" id="PTHR30158:SF10">
    <property type="entry name" value="CATION EFFLUX PUMP"/>
    <property type="match status" value="1"/>
</dbReference>
<evidence type="ECO:0000259" key="5">
    <source>
        <dbReference type="Pfam" id="PF25876"/>
    </source>
</evidence>
<evidence type="ECO:0000256" key="2">
    <source>
        <dbReference type="ARBA" id="ARBA00009477"/>
    </source>
</evidence>
<dbReference type="Proteomes" id="UP000011991">
    <property type="component" value="Unassembled WGS sequence"/>
</dbReference>
<dbReference type="AlphaFoldDB" id="M5R8D6"/>
<name>M5R8D6_9BACT</name>
<evidence type="ECO:0000259" key="8">
    <source>
        <dbReference type="Pfam" id="PF25967"/>
    </source>
</evidence>
<dbReference type="FunFam" id="2.40.420.20:FF:000001">
    <property type="entry name" value="Efflux RND transporter periplasmic adaptor subunit"/>
    <property type="match status" value="1"/>
</dbReference>
<evidence type="ECO:0000313" key="10">
    <source>
        <dbReference type="Proteomes" id="UP000011991"/>
    </source>
</evidence>
<sequence>MSTAESLLRIVAFTRCTMKPSHSLLLILLLIAVAGCQSQDAPPPSAPAMPVPEVETAQATTRAIVDYREYTGRTAAMNSVEIRARVSGYLLQSPRSADSERTQFSGLARAESSNRAPSSEATDAEGTGTSEGSADRSIPEVSVNEGDLVKKGDLLFMIDPQPYELALQQSKGSLEAAEARLEQANKDLARSDALLDRNATSAAEYDQAVATVAELRGQIENLRATVARNQLDLEYTRVRSPIDGLLGRTLVTSGNLVAADSTILTTVVSVDPIYVDFNVDEQSVLDYRTRMLEGEVKDARQATISIRLGLANEVGFPHEGTINFVNNITDPTTGNTLVRGTFDNDTGILSPGLFARIQAPFSSEYNAVLIPTKAIGMDQQGRYVMVVGDGNKVQRRSITMGDIVDDKTVIREGIEAGETVVTSGLQKIRPGSEVRLQGAKS</sequence>
<accession>M5R8D6</accession>
<protein>
    <submittedName>
        <fullName evidence="9">Efflux transporter, RND family, MFP subunit</fullName>
    </submittedName>
</protein>
<evidence type="ECO:0000259" key="7">
    <source>
        <dbReference type="Pfam" id="PF25944"/>
    </source>
</evidence>
<dbReference type="SUPFAM" id="SSF111369">
    <property type="entry name" value="HlyD-like secretion proteins"/>
    <property type="match status" value="1"/>
</dbReference>
<dbReference type="Gene3D" id="2.40.50.100">
    <property type="match status" value="1"/>
</dbReference>